<organism evidence="5">
    <name type="scientific">Burkholderia sp. JS667</name>
    <dbReference type="NCBI Taxonomy" id="622617"/>
    <lineage>
        <taxon>Bacteria</taxon>
        <taxon>Pseudomonadati</taxon>
        <taxon>Pseudomonadota</taxon>
        <taxon>Betaproteobacteria</taxon>
        <taxon>Burkholderiales</taxon>
        <taxon>Burkholderiaceae</taxon>
        <taxon>Burkholderia</taxon>
    </lineage>
</organism>
<feature type="domain" description="HTH gntR-type" evidence="4">
    <location>
        <begin position="37"/>
        <end position="104"/>
    </location>
</feature>
<dbReference type="InterPro" id="IPR000524">
    <property type="entry name" value="Tscrpt_reg_HTH_GntR"/>
</dbReference>
<dbReference type="Gene3D" id="1.10.10.10">
    <property type="entry name" value="Winged helix-like DNA-binding domain superfamily/Winged helix DNA-binding domain"/>
    <property type="match status" value="1"/>
</dbReference>
<dbReference type="Pfam" id="PF00392">
    <property type="entry name" value="GntR"/>
    <property type="match status" value="1"/>
</dbReference>
<accession>C3UVB4</accession>
<dbReference type="PANTHER" id="PTHR43537">
    <property type="entry name" value="TRANSCRIPTIONAL REGULATOR, GNTR FAMILY"/>
    <property type="match status" value="1"/>
</dbReference>
<dbReference type="SMART" id="SM00895">
    <property type="entry name" value="FCD"/>
    <property type="match status" value="1"/>
</dbReference>
<protein>
    <submittedName>
        <fullName evidence="5">Putative GntR family transcriptional regulator</fullName>
    </submittedName>
</protein>
<dbReference type="InterPro" id="IPR008920">
    <property type="entry name" value="TF_FadR/GntR_C"/>
</dbReference>
<dbReference type="GO" id="GO:0003700">
    <property type="term" value="F:DNA-binding transcription factor activity"/>
    <property type="evidence" value="ECO:0007669"/>
    <property type="project" value="InterPro"/>
</dbReference>
<dbReference type="InterPro" id="IPR036390">
    <property type="entry name" value="WH_DNA-bd_sf"/>
</dbReference>
<dbReference type="PROSITE" id="PS50949">
    <property type="entry name" value="HTH_GNTR"/>
    <property type="match status" value="1"/>
</dbReference>
<dbReference type="InterPro" id="IPR036388">
    <property type="entry name" value="WH-like_DNA-bd_sf"/>
</dbReference>
<proteinExistence type="predicted"/>
<dbReference type="SMART" id="SM00345">
    <property type="entry name" value="HTH_GNTR"/>
    <property type="match status" value="1"/>
</dbReference>
<reference evidence="5" key="1">
    <citation type="journal article" date="2009" name="Appl. Environ. Microbiol.">
        <title>Pathway and evolutionary implications of diphenylamine biodegradation by Burkholderia sp. strain JS667.</title>
        <authorList>
            <person name="Shin K.A."/>
            <person name="Spain J.C."/>
        </authorList>
    </citation>
    <scope>NUCLEOTIDE SEQUENCE</scope>
    <source>
        <strain evidence="5">JS667</strain>
    </source>
</reference>
<dbReference type="Pfam" id="PF07729">
    <property type="entry name" value="FCD"/>
    <property type="match status" value="1"/>
</dbReference>
<name>C3UVB4_9BURK</name>
<dbReference type="InterPro" id="IPR011711">
    <property type="entry name" value="GntR_C"/>
</dbReference>
<evidence type="ECO:0000259" key="4">
    <source>
        <dbReference type="PROSITE" id="PS50949"/>
    </source>
</evidence>
<dbReference type="Gene3D" id="1.20.120.530">
    <property type="entry name" value="GntR ligand-binding domain-like"/>
    <property type="match status" value="1"/>
</dbReference>
<keyword evidence="3" id="KW-0804">Transcription</keyword>
<keyword evidence="1" id="KW-0805">Transcription regulation</keyword>
<dbReference type="PRINTS" id="PR00035">
    <property type="entry name" value="HTHGNTR"/>
</dbReference>
<dbReference type="SUPFAM" id="SSF48008">
    <property type="entry name" value="GntR ligand-binding domain-like"/>
    <property type="match status" value="1"/>
</dbReference>
<evidence type="ECO:0000256" key="3">
    <source>
        <dbReference type="ARBA" id="ARBA00023163"/>
    </source>
</evidence>
<evidence type="ECO:0000256" key="1">
    <source>
        <dbReference type="ARBA" id="ARBA00023015"/>
    </source>
</evidence>
<dbReference type="SUPFAM" id="SSF46785">
    <property type="entry name" value="Winged helix' DNA-binding domain"/>
    <property type="match status" value="1"/>
</dbReference>
<dbReference type="CDD" id="cd07377">
    <property type="entry name" value="WHTH_GntR"/>
    <property type="match status" value="1"/>
</dbReference>
<keyword evidence="2" id="KW-0238">DNA-binding</keyword>
<evidence type="ECO:0000313" key="5">
    <source>
        <dbReference type="EMBL" id="ACO92625.1"/>
    </source>
</evidence>
<dbReference type="PANTHER" id="PTHR43537:SF5">
    <property type="entry name" value="UXU OPERON TRANSCRIPTIONAL REGULATOR"/>
    <property type="match status" value="1"/>
</dbReference>
<dbReference type="AlphaFoldDB" id="C3UVB4"/>
<dbReference type="GO" id="GO:0003677">
    <property type="term" value="F:DNA binding"/>
    <property type="evidence" value="ECO:0007669"/>
    <property type="project" value="UniProtKB-KW"/>
</dbReference>
<sequence length="252" mass="27980">MSTGNAIRTTMLEQPCPASDPHKGEAIIRSERVRRPRGSVVNVVNRIRADIFEGRMTPGHRLVESELTSALNVSRSTIREALNRLVAEGLVQIEPNRGAWVRRTIHQAMRQMFAVRKLLEGQAAREMAEKAPGSPQAIARLRHIRAIEAALDLKADALAFMAANKEFHTAVLELSGNEVLQHLVPQLQFPQFRAAFFCFFSPRISEQSMVDHLAIIDAAIEGDADRAQDAMRAHVRGTANLVLTMGDEFFAP</sequence>
<evidence type="ECO:0000256" key="2">
    <source>
        <dbReference type="ARBA" id="ARBA00023125"/>
    </source>
</evidence>
<dbReference type="EMBL" id="FJ708486">
    <property type="protein sequence ID" value="ACO92625.1"/>
    <property type="molecule type" value="Genomic_DNA"/>
</dbReference>